<feature type="compositionally biased region" description="Basic and acidic residues" evidence="1">
    <location>
        <begin position="105"/>
        <end position="118"/>
    </location>
</feature>
<dbReference type="Proteomes" id="UP001286456">
    <property type="component" value="Unassembled WGS sequence"/>
</dbReference>
<evidence type="ECO:0000256" key="1">
    <source>
        <dbReference type="SAM" id="MobiDB-lite"/>
    </source>
</evidence>
<reference evidence="2" key="1">
    <citation type="journal article" date="2023" name="Mol. Phylogenet. Evol.">
        <title>Genome-scale phylogeny and comparative genomics of the fungal order Sordariales.</title>
        <authorList>
            <person name="Hensen N."/>
            <person name="Bonometti L."/>
            <person name="Westerberg I."/>
            <person name="Brannstrom I.O."/>
            <person name="Guillou S."/>
            <person name="Cros-Aarteil S."/>
            <person name="Calhoun S."/>
            <person name="Haridas S."/>
            <person name="Kuo A."/>
            <person name="Mondo S."/>
            <person name="Pangilinan J."/>
            <person name="Riley R."/>
            <person name="LaButti K."/>
            <person name="Andreopoulos B."/>
            <person name="Lipzen A."/>
            <person name="Chen C."/>
            <person name="Yan M."/>
            <person name="Daum C."/>
            <person name="Ng V."/>
            <person name="Clum A."/>
            <person name="Steindorff A."/>
            <person name="Ohm R.A."/>
            <person name="Martin F."/>
            <person name="Silar P."/>
            <person name="Natvig D.O."/>
            <person name="Lalanne C."/>
            <person name="Gautier V."/>
            <person name="Ament-Velasquez S.L."/>
            <person name="Kruys A."/>
            <person name="Hutchinson M.I."/>
            <person name="Powell A.J."/>
            <person name="Barry K."/>
            <person name="Miller A.N."/>
            <person name="Grigoriev I.V."/>
            <person name="Debuchy R."/>
            <person name="Gladieux P."/>
            <person name="Hiltunen Thoren M."/>
            <person name="Johannesson H."/>
        </authorList>
    </citation>
    <scope>NUCLEOTIDE SEQUENCE</scope>
    <source>
        <strain evidence="2">SMH4131-1</strain>
    </source>
</reference>
<organism evidence="2 3">
    <name type="scientific">Cercophora scortea</name>
    <dbReference type="NCBI Taxonomy" id="314031"/>
    <lineage>
        <taxon>Eukaryota</taxon>
        <taxon>Fungi</taxon>
        <taxon>Dikarya</taxon>
        <taxon>Ascomycota</taxon>
        <taxon>Pezizomycotina</taxon>
        <taxon>Sordariomycetes</taxon>
        <taxon>Sordariomycetidae</taxon>
        <taxon>Sordariales</taxon>
        <taxon>Lasiosphaeriaceae</taxon>
        <taxon>Cercophora</taxon>
    </lineage>
</organism>
<reference evidence="2" key="2">
    <citation type="submission" date="2023-06" db="EMBL/GenBank/DDBJ databases">
        <authorList>
            <consortium name="Lawrence Berkeley National Laboratory"/>
            <person name="Haridas S."/>
            <person name="Hensen N."/>
            <person name="Bonometti L."/>
            <person name="Westerberg I."/>
            <person name="Brannstrom I.O."/>
            <person name="Guillou S."/>
            <person name="Cros-Aarteil S."/>
            <person name="Calhoun S."/>
            <person name="Kuo A."/>
            <person name="Mondo S."/>
            <person name="Pangilinan J."/>
            <person name="Riley R."/>
            <person name="Labutti K."/>
            <person name="Andreopoulos B."/>
            <person name="Lipzen A."/>
            <person name="Chen C."/>
            <person name="Yanf M."/>
            <person name="Daum C."/>
            <person name="Ng V."/>
            <person name="Clum A."/>
            <person name="Steindorff A."/>
            <person name="Ohm R."/>
            <person name="Martin F."/>
            <person name="Silar P."/>
            <person name="Natvig D."/>
            <person name="Lalanne C."/>
            <person name="Gautier V."/>
            <person name="Ament-Velasquez S.L."/>
            <person name="Kruys A."/>
            <person name="Hutchinson M.I."/>
            <person name="Powell A.J."/>
            <person name="Barry K."/>
            <person name="Miller A.N."/>
            <person name="Grigoriev I.V."/>
            <person name="Debuchy R."/>
            <person name="Gladieux P."/>
            <person name="Thoren M.H."/>
            <person name="Johannesson H."/>
        </authorList>
    </citation>
    <scope>NUCLEOTIDE SEQUENCE</scope>
    <source>
        <strain evidence="2">SMH4131-1</strain>
    </source>
</reference>
<evidence type="ECO:0000313" key="2">
    <source>
        <dbReference type="EMBL" id="KAK3327924.1"/>
    </source>
</evidence>
<gene>
    <name evidence="2" type="ORF">B0T19DRAFT_441853</name>
</gene>
<proteinExistence type="predicted"/>
<sequence length="126" mass="15456">MPVPSWVERDPPEEQPSDWNSTFGVARECRNCRRLYSVWGRCGSESCDNIVPLKYKEFNKWLVETGTSEGPKKKEDMSVFISWSYHRSNVRDRIRQQEDEERREEEEKRRKEEEEREKRRLRNMWK</sequence>
<feature type="region of interest" description="Disordered" evidence="1">
    <location>
        <begin position="1"/>
        <end position="20"/>
    </location>
</feature>
<dbReference type="EMBL" id="JAUEPO010000003">
    <property type="protein sequence ID" value="KAK3327924.1"/>
    <property type="molecule type" value="Genomic_DNA"/>
</dbReference>
<name>A0AAE0IMW4_9PEZI</name>
<dbReference type="AlphaFoldDB" id="A0AAE0IMW4"/>
<comment type="caution">
    <text evidence="2">The sequence shown here is derived from an EMBL/GenBank/DDBJ whole genome shotgun (WGS) entry which is preliminary data.</text>
</comment>
<accession>A0AAE0IMW4</accession>
<feature type="region of interest" description="Disordered" evidence="1">
    <location>
        <begin position="90"/>
        <end position="126"/>
    </location>
</feature>
<evidence type="ECO:0000313" key="3">
    <source>
        <dbReference type="Proteomes" id="UP001286456"/>
    </source>
</evidence>
<protein>
    <submittedName>
        <fullName evidence="2">Uncharacterized protein</fullName>
    </submittedName>
</protein>
<keyword evidence="3" id="KW-1185">Reference proteome</keyword>